<dbReference type="Proteomes" id="UP000533598">
    <property type="component" value="Unassembled WGS sequence"/>
</dbReference>
<organism evidence="1 2">
    <name type="scientific">Crossiella cryophila</name>
    <dbReference type="NCBI Taxonomy" id="43355"/>
    <lineage>
        <taxon>Bacteria</taxon>
        <taxon>Bacillati</taxon>
        <taxon>Actinomycetota</taxon>
        <taxon>Actinomycetes</taxon>
        <taxon>Pseudonocardiales</taxon>
        <taxon>Pseudonocardiaceae</taxon>
        <taxon>Crossiella</taxon>
    </lineage>
</organism>
<sequence length="50" mass="5769">MAARWPASQRRDGVSYAVHRILATVQVDRDRFAMIKRAGARTHRRAPLDH</sequence>
<dbReference type="EMBL" id="JACHMH010000001">
    <property type="protein sequence ID" value="MBB4679214.1"/>
    <property type="molecule type" value="Genomic_DNA"/>
</dbReference>
<dbReference type="InterPro" id="IPR045683">
    <property type="entry name" value="DUF6192"/>
</dbReference>
<comment type="caution">
    <text evidence="1">The sequence shown here is derived from an EMBL/GenBank/DDBJ whole genome shotgun (WGS) entry which is preliminary data.</text>
</comment>
<dbReference type="Pfam" id="PF19691">
    <property type="entry name" value="DUF6192"/>
    <property type="match status" value="1"/>
</dbReference>
<reference evidence="1 2" key="1">
    <citation type="submission" date="2020-08" db="EMBL/GenBank/DDBJ databases">
        <title>Sequencing the genomes of 1000 actinobacteria strains.</title>
        <authorList>
            <person name="Klenk H.-P."/>
        </authorList>
    </citation>
    <scope>NUCLEOTIDE SEQUENCE [LARGE SCALE GENOMIC DNA]</scope>
    <source>
        <strain evidence="1 2">DSM 44230</strain>
    </source>
</reference>
<protein>
    <submittedName>
        <fullName evidence="1">Uncharacterized protein</fullName>
    </submittedName>
</protein>
<name>A0A7W7CDN7_9PSEU</name>
<gene>
    <name evidence="1" type="ORF">HNR67_005332</name>
</gene>
<dbReference type="RefSeq" id="WP_185004987.1">
    <property type="nucleotide sequence ID" value="NZ_BAAAUI010000025.1"/>
</dbReference>
<dbReference type="AlphaFoldDB" id="A0A7W7CDN7"/>
<proteinExistence type="predicted"/>
<evidence type="ECO:0000313" key="2">
    <source>
        <dbReference type="Proteomes" id="UP000533598"/>
    </source>
</evidence>
<keyword evidence="2" id="KW-1185">Reference proteome</keyword>
<accession>A0A7W7CDN7</accession>
<evidence type="ECO:0000313" key="1">
    <source>
        <dbReference type="EMBL" id="MBB4679214.1"/>
    </source>
</evidence>